<organism evidence="1">
    <name type="scientific">Anguilla anguilla</name>
    <name type="common">European freshwater eel</name>
    <name type="synonym">Muraena anguilla</name>
    <dbReference type="NCBI Taxonomy" id="7936"/>
    <lineage>
        <taxon>Eukaryota</taxon>
        <taxon>Metazoa</taxon>
        <taxon>Chordata</taxon>
        <taxon>Craniata</taxon>
        <taxon>Vertebrata</taxon>
        <taxon>Euteleostomi</taxon>
        <taxon>Actinopterygii</taxon>
        <taxon>Neopterygii</taxon>
        <taxon>Teleostei</taxon>
        <taxon>Anguilliformes</taxon>
        <taxon>Anguillidae</taxon>
        <taxon>Anguilla</taxon>
    </lineage>
</organism>
<dbReference type="AlphaFoldDB" id="A0A0E9U965"/>
<name>A0A0E9U965_ANGAN</name>
<reference evidence="1" key="1">
    <citation type="submission" date="2014-11" db="EMBL/GenBank/DDBJ databases">
        <authorList>
            <person name="Amaro Gonzalez C."/>
        </authorList>
    </citation>
    <scope>NUCLEOTIDE SEQUENCE</scope>
</reference>
<evidence type="ECO:0000313" key="1">
    <source>
        <dbReference type="EMBL" id="JAH62252.1"/>
    </source>
</evidence>
<sequence>MEGQKERRSGPSGQCIYDTIIGILFYRIFGSSLKCLYNNDTGLKTGRSTDWNIKITSIMWQRTVNFTR</sequence>
<protein>
    <submittedName>
        <fullName evidence="1">Uncharacterized protein</fullName>
    </submittedName>
</protein>
<proteinExistence type="predicted"/>
<dbReference type="EMBL" id="GBXM01046325">
    <property type="protein sequence ID" value="JAH62252.1"/>
    <property type="molecule type" value="Transcribed_RNA"/>
</dbReference>
<reference evidence="1" key="2">
    <citation type="journal article" date="2015" name="Fish Shellfish Immunol.">
        <title>Early steps in the European eel (Anguilla anguilla)-Vibrio vulnificus interaction in the gills: Role of the RtxA13 toxin.</title>
        <authorList>
            <person name="Callol A."/>
            <person name="Pajuelo D."/>
            <person name="Ebbesson L."/>
            <person name="Teles M."/>
            <person name="MacKenzie S."/>
            <person name="Amaro C."/>
        </authorList>
    </citation>
    <scope>NUCLEOTIDE SEQUENCE</scope>
</reference>
<accession>A0A0E9U965</accession>